<evidence type="ECO:0000313" key="3">
    <source>
        <dbReference type="Proteomes" id="UP001253851"/>
    </source>
</evidence>
<dbReference type="NCBIfam" id="NF033608">
    <property type="entry name" value="type_I_tox_Fst"/>
    <property type="match status" value="1"/>
</dbReference>
<name>A0ABD5FG28_ENTCA</name>
<dbReference type="RefSeq" id="WP_121261997.1">
    <property type="nucleotide sequence ID" value="NZ_CP032739.1"/>
</dbReference>
<comment type="caution">
    <text evidence="2">The sequence shown here is derived from an EMBL/GenBank/DDBJ whole genome shotgun (WGS) entry which is preliminary data.</text>
</comment>
<reference evidence="2 3" key="1">
    <citation type="submission" date="2023-03" db="EMBL/GenBank/DDBJ databases">
        <authorList>
            <person name="Shen W."/>
            <person name="Cai J."/>
        </authorList>
    </citation>
    <scope>NUCLEOTIDE SEQUENCE [LARGE SCALE GENOMIC DNA]</scope>
    <source>
        <strain evidence="2 3">B516</strain>
    </source>
</reference>
<gene>
    <name evidence="2" type="ORF">P7I34_00750</name>
</gene>
<organism evidence="2 3">
    <name type="scientific">Enterococcus casseliflavus</name>
    <name type="common">Enterococcus flavescens</name>
    <dbReference type="NCBI Taxonomy" id="37734"/>
    <lineage>
        <taxon>Bacteria</taxon>
        <taxon>Bacillati</taxon>
        <taxon>Bacillota</taxon>
        <taxon>Bacilli</taxon>
        <taxon>Lactobacillales</taxon>
        <taxon>Enterococcaceae</taxon>
        <taxon>Enterococcus</taxon>
    </lineage>
</organism>
<dbReference type="Proteomes" id="UP001253851">
    <property type="component" value="Unassembled WGS sequence"/>
</dbReference>
<keyword evidence="1" id="KW-1133">Transmembrane helix</keyword>
<proteinExistence type="predicted"/>
<keyword evidence="1" id="KW-0812">Transmembrane</keyword>
<evidence type="ECO:0000256" key="1">
    <source>
        <dbReference type="SAM" id="Phobius"/>
    </source>
</evidence>
<accession>A0ABD5FG28</accession>
<keyword evidence="1" id="KW-0472">Membrane</keyword>
<dbReference type="AlphaFoldDB" id="A0ABD5FG28"/>
<feature type="transmembrane region" description="Helical" evidence="1">
    <location>
        <begin position="6"/>
        <end position="24"/>
    </location>
</feature>
<evidence type="ECO:0000313" key="2">
    <source>
        <dbReference type="EMBL" id="MDT2981169.1"/>
    </source>
</evidence>
<dbReference type="EMBL" id="JARQDZ010000001">
    <property type="protein sequence ID" value="MDT2981169.1"/>
    <property type="molecule type" value="Genomic_DNA"/>
</dbReference>
<sequence length="32" mass="3720">MIYLSLVVAPIFVGIVIELFSHWLDEKDKDDN</sequence>
<protein>
    <submittedName>
        <fullName evidence="2">Type I toxin-antitoxin system Fst family toxin</fullName>
    </submittedName>
</protein>